<dbReference type="InterPro" id="IPR006599">
    <property type="entry name" value="CARP_motif"/>
</dbReference>
<evidence type="ECO:0000256" key="8">
    <source>
        <dbReference type="ARBA" id="ARBA00023134"/>
    </source>
</evidence>
<dbReference type="Pfam" id="PF07986">
    <property type="entry name" value="TBCC"/>
    <property type="match status" value="1"/>
</dbReference>
<evidence type="ECO:0000256" key="1">
    <source>
        <dbReference type="ARBA" id="ARBA00004342"/>
    </source>
</evidence>
<dbReference type="PANTHER" id="PTHR15440">
    <property type="entry name" value="XRP2 PROTEIN"/>
    <property type="match status" value="1"/>
</dbReference>
<dbReference type="InterPro" id="IPR039093">
    <property type="entry name" value="XRP2"/>
</dbReference>
<dbReference type="AlphaFoldDB" id="A0AA85K3Z3"/>
<dbReference type="GO" id="GO:0006892">
    <property type="term" value="P:post-Golgi vesicle-mediated transport"/>
    <property type="evidence" value="ECO:0007669"/>
    <property type="project" value="TreeGrafter"/>
</dbReference>
<dbReference type="WBParaSite" id="TREG1_65200.2">
    <property type="protein sequence ID" value="TREG1_65200.2"/>
    <property type="gene ID" value="TREG1_65200"/>
</dbReference>
<evidence type="ECO:0000256" key="3">
    <source>
        <dbReference type="ARBA" id="ARBA00015771"/>
    </source>
</evidence>
<dbReference type="Gene3D" id="2.160.20.70">
    <property type="match status" value="1"/>
</dbReference>
<keyword evidence="4" id="KW-0343">GTPase activation</keyword>
<evidence type="ECO:0000313" key="13">
    <source>
        <dbReference type="Proteomes" id="UP000050795"/>
    </source>
</evidence>
<dbReference type="InterPro" id="IPR012945">
    <property type="entry name" value="Tubulin-bd_cofactor_C_dom"/>
</dbReference>
<organism evidence="13 14">
    <name type="scientific">Trichobilharzia regenti</name>
    <name type="common">Nasal bird schistosome</name>
    <dbReference type="NCBI Taxonomy" id="157069"/>
    <lineage>
        <taxon>Eukaryota</taxon>
        <taxon>Metazoa</taxon>
        <taxon>Spiralia</taxon>
        <taxon>Lophotrochozoa</taxon>
        <taxon>Platyhelminthes</taxon>
        <taxon>Trematoda</taxon>
        <taxon>Digenea</taxon>
        <taxon>Strigeidida</taxon>
        <taxon>Schistosomatoidea</taxon>
        <taxon>Schistosomatidae</taxon>
        <taxon>Trichobilharzia</taxon>
    </lineage>
</organism>
<proteinExistence type="inferred from homology"/>
<reference evidence="14" key="2">
    <citation type="submission" date="2023-11" db="UniProtKB">
        <authorList>
            <consortium name="WormBaseParasite"/>
        </authorList>
    </citation>
    <scope>IDENTIFICATION</scope>
</reference>
<evidence type="ECO:0000256" key="11">
    <source>
        <dbReference type="ARBA" id="ARBA00023288"/>
    </source>
</evidence>
<sequence>MNILCFCCRSYRSKLASDSQSKYANGHLDVSPWGEKSNLDPKNFIIIDKPGGVFGRIPGEINGQQFLIQNCKNSYIYLLDHSVTVTVDDCINCTIVTGPIKTSFFVRDCRQCTIVTACQQFRSRDCHEMLVFLACTTEPIIESCTKFTFGPYQCSYPGLEDHFNSAGLSIFNCNWSDIYDFTMDENTDSVHVSLLEKCNEIEKLISTPKTALECELENSELKNDDDSIALLQPLMSIPLSFSSDNSVVPLTIGNKSQVSTFIQSNNLITENHFNKSALITVFPHETAIQSAKLICDYLRKLNSCAIVRTRCSQFSEHEIEQIFKYSSNSKVWKSGSVITIEVIASSTALDTICEEIIVKTNIPGSSKPYIQIVADQTEAVQRINLLSGLHKMHMNT</sequence>
<dbReference type="SMART" id="SM00673">
    <property type="entry name" value="CARP"/>
    <property type="match status" value="2"/>
</dbReference>
<comment type="subcellular location">
    <subcellularLocation>
        <location evidence="1">Cell membrane</location>
        <topology evidence="1">Lipid-anchor</topology>
        <orientation evidence="1">Cytoplasmic side</orientation>
    </subcellularLocation>
</comment>
<dbReference type="PROSITE" id="PS51329">
    <property type="entry name" value="C_CAP_COFACTOR_C"/>
    <property type="match status" value="1"/>
</dbReference>
<feature type="domain" description="C-CAP/cofactor C-like" evidence="12">
    <location>
        <begin position="31"/>
        <end position="183"/>
    </location>
</feature>
<keyword evidence="6" id="KW-0519">Myristate</keyword>
<evidence type="ECO:0000256" key="10">
    <source>
        <dbReference type="ARBA" id="ARBA00023139"/>
    </source>
</evidence>
<comment type="similarity">
    <text evidence="2">Belongs to the TBCC family.</text>
</comment>
<keyword evidence="9" id="KW-0472">Membrane</keyword>
<dbReference type="Proteomes" id="UP000050795">
    <property type="component" value="Unassembled WGS sequence"/>
</dbReference>
<dbReference type="GO" id="GO:0005525">
    <property type="term" value="F:GTP binding"/>
    <property type="evidence" value="ECO:0007669"/>
    <property type="project" value="UniProtKB-KW"/>
</dbReference>
<dbReference type="GO" id="GO:1990075">
    <property type="term" value="C:periciliary membrane compartment"/>
    <property type="evidence" value="ECO:0007669"/>
    <property type="project" value="TreeGrafter"/>
</dbReference>
<evidence type="ECO:0000256" key="6">
    <source>
        <dbReference type="ARBA" id="ARBA00022707"/>
    </source>
</evidence>
<evidence type="ECO:0000313" key="14">
    <source>
        <dbReference type="WBParaSite" id="TREG1_65200.2"/>
    </source>
</evidence>
<dbReference type="InterPro" id="IPR017901">
    <property type="entry name" value="C-CAP_CF_C-like"/>
</dbReference>
<evidence type="ECO:0000256" key="2">
    <source>
        <dbReference type="ARBA" id="ARBA00008848"/>
    </source>
</evidence>
<reference evidence="13" key="1">
    <citation type="submission" date="2022-06" db="EMBL/GenBank/DDBJ databases">
        <authorList>
            <person name="Berger JAMES D."/>
            <person name="Berger JAMES D."/>
        </authorList>
    </citation>
    <scope>NUCLEOTIDE SEQUENCE [LARGE SCALE GENOMIC DNA]</scope>
</reference>
<name>A0AA85K3Z3_TRIRE</name>
<evidence type="ECO:0000256" key="9">
    <source>
        <dbReference type="ARBA" id="ARBA00023136"/>
    </source>
</evidence>
<dbReference type="GO" id="GO:0005096">
    <property type="term" value="F:GTPase activator activity"/>
    <property type="evidence" value="ECO:0007669"/>
    <property type="project" value="UniProtKB-KW"/>
</dbReference>
<evidence type="ECO:0000256" key="7">
    <source>
        <dbReference type="ARBA" id="ARBA00022741"/>
    </source>
</evidence>
<keyword evidence="8" id="KW-0342">GTP-binding</keyword>
<dbReference type="InterPro" id="IPR016098">
    <property type="entry name" value="CAP/MinC_C"/>
</dbReference>
<evidence type="ECO:0000256" key="5">
    <source>
        <dbReference type="ARBA" id="ARBA00022475"/>
    </source>
</evidence>
<evidence type="ECO:0000256" key="4">
    <source>
        <dbReference type="ARBA" id="ARBA00022468"/>
    </source>
</evidence>
<keyword evidence="11" id="KW-0449">Lipoprotein</keyword>
<dbReference type="Gene3D" id="3.30.70.141">
    <property type="entry name" value="Nucleoside diphosphate kinase-like domain"/>
    <property type="match status" value="1"/>
</dbReference>
<accession>A0AA85K3Z3</accession>
<protein>
    <recommendedName>
        <fullName evidence="3">Protein XRP2</fullName>
    </recommendedName>
</protein>
<keyword evidence="10" id="KW-0564">Palmitate</keyword>
<dbReference type="GO" id="GO:0005929">
    <property type="term" value="C:cilium"/>
    <property type="evidence" value="ECO:0007669"/>
    <property type="project" value="TreeGrafter"/>
</dbReference>
<keyword evidence="13" id="KW-1185">Reference proteome</keyword>
<dbReference type="InterPro" id="IPR036850">
    <property type="entry name" value="NDK-like_dom_sf"/>
</dbReference>
<keyword evidence="7" id="KW-0547">Nucleotide-binding</keyword>
<dbReference type="PANTHER" id="PTHR15440:SF0">
    <property type="entry name" value="PROTEIN XRP2"/>
    <property type="match status" value="1"/>
</dbReference>
<keyword evidence="5" id="KW-1003">Cell membrane</keyword>
<evidence type="ECO:0000259" key="12">
    <source>
        <dbReference type="PROSITE" id="PS51329"/>
    </source>
</evidence>